<sequence length="165" mass="17349">MTALIQTIDTPDGAFTILADDEQRVLASGWTADRGAILGRLAAAVRPAEVREGETAAASAVQAYYAGDLAAIDSVPVRQTGTSLQLSGWAALREIAPGAPLTYTSFAAVLDNPRAVRAAASICARNAPALFVPCHRVLRTDGTLGGFAWGLDVKERLLAREEMAR</sequence>
<accession>A0ABY4IRT5</accession>
<keyword evidence="3" id="KW-0808">Transferase</keyword>
<dbReference type="SUPFAM" id="SSF46767">
    <property type="entry name" value="Methylated DNA-protein cysteine methyltransferase, C-terminal domain"/>
    <property type="match status" value="1"/>
</dbReference>
<name>A0ABY4IRT5_9MICO</name>
<dbReference type="RefSeq" id="WP_247955745.1">
    <property type="nucleotide sequence ID" value="NZ_CP078077.1"/>
</dbReference>
<keyword evidence="5" id="KW-0234">DNA repair</keyword>
<keyword evidence="2" id="KW-0489">Methyltransferase</keyword>
<keyword evidence="4" id="KW-0227">DNA damage</keyword>
<dbReference type="InterPro" id="IPR036217">
    <property type="entry name" value="MethylDNA_cys_MeTrfase_DNAb"/>
</dbReference>
<dbReference type="PANTHER" id="PTHR10815">
    <property type="entry name" value="METHYLATED-DNA--PROTEIN-CYSTEINE METHYLTRANSFERASE"/>
    <property type="match status" value="1"/>
</dbReference>
<dbReference type="Pfam" id="PF01035">
    <property type="entry name" value="DNA_binding_1"/>
    <property type="match status" value="1"/>
</dbReference>
<proteinExistence type="predicted"/>
<evidence type="ECO:0000256" key="4">
    <source>
        <dbReference type="ARBA" id="ARBA00022763"/>
    </source>
</evidence>
<reference evidence="8 9" key="1">
    <citation type="submission" date="2021-06" db="EMBL/GenBank/DDBJ databases">
        <title>Genome-based taxonomic framework of Microbacterium strains isolated from marine environment, the description of four new species and reclassification of four preexisting species.</title>
        <authorList>
            <person name="Lee S.D."/>
            <person name="Kim S.-M."/>
            <person name="Byeon Y.-S."/>
            <person name="Yang H.L."/>
            <person name="Kim I.S."/>
        </authorList>
    </citation>
    <scope>NUCLEOTIDE SEQUENCE [LARGE SCALE GENOMIC DNA]</scope>
    <source>
        <strain evidence="8 9">SSW1-36</strain>
    </source>
</reference>
<evidence type="ECO:0000313" key="9">
    <source>
        <dbReference type="Proteomes" id="UP000831963"/>
    </source>
</evidence>
<dbReference type="PROSITE" id="PS00374">
    <property type="entry name" value="MGMT"/>
    <property type="match status" value="1"/>
</dbReference>
<organism evidence="8 9">
    <name type="scientific">Microbacterium galbinum</name>
    <dbReference type="NCBI Taxonomy" id="2851646"/>
    <lineage>
        <taxon>Bacteria</taxon>
        <taxon>Bacillati</taxon>
        <taxon>Actinomycetota</taxon>
        <taxon>Actinomycetes</taxon>
        <taxon>Micrococcales</taxon>
        <taxon>Microbacteriaceae</taxon>
        <taxon>Microbacterium</taxon>
    </lineage>
</organism>
<evidence type="ECO:0000256" key="3">
    <source>
        <dbReference type="ARBA" id="ARBA00022679"/>
    </source>
</evidence>
<comment type="catalytic activity">
    <reaction evidence="6">
        <text>a 6-O-methyl-2'-deoxyguanosine in DNA + L-cysteinyl-[protein] = S-methyl-L-cysteinyl-[protein] + a 2'-deoxyguanosine in DNA</text>
        <dbReference type="Rhea" id="RHEA:24000"/>
        <dbReference type="Rhea" id="RHEA-COMP:10131"/>
        <dbReference type="Rhea" id="RHEA-COMP:10132"/>
        <dbReference type="Rhea" id="RHEA-COMP:11367"/>
        <dbReference type="Rhea" id="RHEA-COMP:11368"/>
        <dbReference type="ChEBI" id="CHEBI:29950"/>
        <dbReference type="ChEBI" id="CHEBI:82612"/>
        <dbReference type="ChEBI" id="CHEBI:85445"/>
        <dbReference type="ChEBI" id="CHEBI:85448"/>
        <dbReference type="EC" id="2.1.1.63"/>
    </reaction>
</comment>
<dbReference type="Gene3D" id="1.10.10.10">
    <property type="entry name" value="Winged helix-like DNA-binding domain superfamily/Winged helix DNA-binding domain"/>
    <property type="match status" value="1"/>
</dbReference>
<evidence type="ECO:0000256" key="1">
    <source>
        <dbReference type="ARBA" id="ARBA00001286"/>
    </source>
</evidence>
<evidence type="ECO:0000259" key="7">
    <source>
        <dbReference type="Pfam" id="PF01035"/>
    </source>
</evidence>
<keyword evidence="9" id="KW-1185">Reference proteome</keyword>
<dbReference type="EMBL" id="CP078077">
    <property type="protein sequence ID" value="UPL14980.1"/>
    <property type="molecule type" value="Genomic_DNA"/>
</dbReference>
<dbReference type="NCBIfam" id="TIGR00589">
    <property type="entry name" value="ogt"/>
    <property type="match status" value="1"/>
</dbReference>
<evidence type="ECO:0000256" key="6">
    <source>
        <dbReference type="ARBA" id="ARBA00049348"/>
    </source>
</evidence>
<evidence type="ECO:0000256" key="2">
    <source>
        <dbReference type="ARBA" id="ARBA00022603"/>
    </source>
</evidence>
<comment type="catalytic activity">
    <reaction evidence="1">
        <text>a 4-O-methyl-thymidine in DNA + L-cysteinyl-[protein] = a thymidine in DNA + S-methyl-L-cysteinyl-[protein]</text>
        <dbReference type="Rhea" id="RHEA:53428"/>
        <dbReference type="Rhea" id="RHEA-COMP:10131"/>
        <dbReference type="Rhea" id="RHEA-COMP:10132"/>
        <dbReference type="Rhea" id="RHEA-COMP:13555"/>
        <dbReference type="Rhea" id="RHEA-COMP:13556"/>
        <dbReference type="ChEBI" id="CHEBI:29950"/>
        <dbReference type="ChEBI" id="CHEBI:82612"/>
        <dbReference type="ChEBI" id="CHEBI:137386"/>
        <dbReference type="ChEBI" id="CHEBI:137387"/>
        <dbReference type="EC" id="2.1.1.63"/>
    </reaction>
</comment>
<dbReference type="PANTHER" id="PTHR10815:SF13">
    <property type="entry name" value="METHYLATED-DNA--PROTEIN-CYSTEINE METHYLTRANSFERASE"/>
    <property type="match status" value="1"/>
</dbReference>
<evidence type="ECO:0000256" key="5">
    <source>
        <dbReference type="ARBA" id="ARBA00023204"/>
    </source>
</evidence>
<dbReference type="Proteomes" id="UP000831963">
    <property type="component" value="Chromosome"/>
</dbReference>
<dbReference type="CDD" id="cd06445">
    <property type="entry name" value="ATase"/>
    <property type="match status" value="1"/>
</dbReference>
<evidence type="ECO:0000313" key="8">
    <source>
        <dbReference type="EMBL" id="UPL14980.1"/>
    </source>
</evidence>
<dbReference type="InterPro" id="IPR036388">
    <property type="entry name" value="WH-like_DNA-bd_sf"/>
</dbReference>
<protein>
    <submittedName>
        <fullName evidence="8">Methylated-DNA--[protein]-cysteine S-methyltransferase</fullName>
    </submittedName>
</protein>
<dbReference type="InterPro" id="IPR001497">
    <property type="entry name" value="MethylDNA_cys_MeTrfase_AS"/>
</dbReference>
<dbReference type="InterPro" id="IPR014048">
    <property type="entry name" value="MethylDNA_cys_MeTrfase_DNA-bd"/>
</dbReference>
<gene>
    <name evidence="8" type="ORF">KV396_11025</name>
</gene>
<feature type="domain" description="Methylated-DNA-[protein]-cysteine S-methyltransferase DNA binding" evidence="7">
    <location>
        <begin position="87"/>
        <end position="162"/>
    </location>
</feature>